<reference evidence="2 3" key="1">
    <citation type="submission" date="2014-07" db="EMBL/GenBank/DDBJ databases">
        <title>Methanogenic archaea and the global carbon cycle.</title>
        <authorList>
            <person name="Henriksen J.R."/>
            <person name="Luke J."/>
            <person name="Reinhart S."/>
            <person name="Benedict M.N."/>
            <person name="Youngblut N.D."/>
            <person name="Metcalf M.E."/>
            <person name="Whitaker R.J."/>
            <person name="Metcalf W.W."/>
        </authorList>
    </citation>
    <scope>NUCLEOTIDE SEQUENCE [LARGE SCALE GENOMIC DNA]</scope>
    <source>
        <strain evidence="2 3">C2J</strain>
    </source>
</reference>
<feature type="transmembrane region" description="Helical" evidence="1">
    <location>
        <begin position="36"/>
        <end position="55"/>
    </location>
</feature>
<accession>A0A0E3PJQ2</accession>
<sequence length="83" mass="9612">MVCISMQLFYLFYESLCFVFVFYVSGISDKYGVFEFFPGSARAFQGFIVIQGLILRTSFSISSTLEAFKFYSCAPEEHYDIFN</sequence>
<dbReference type="AlphaFoldDB" id="A0A0E3PJQ2"/>
<dbReference type="PATRIC" id="fig|1434118.4.peg.920"/>
<evidence type="ECO:0000313" key="3">
    <source>
        <dbReference type="Proteomes" id="UP000033123"/>
    </source>
</evidence>
<dbReference type="STRING" id="1434118.MSSAC_0724"/>
<name>A0A0E3PJQ2_9EURY</name>
<evidence type="ECO:0000313" key="2">
    <source>
        <dbReference type="EMBL" id="AKB35314.1"/>
    </source>
</evidence>
<keyword evidence="1" id="KW-0812">Transmembrane</keyword>
<dbReference type="HOGENOM" id="CLU_2534731_0_0_2"/>
<proteinExistence type="predicted"/>
<dbReference type="EMBL" id="CP009508">
    <property type="protein sequence ID" value="AKB35314.1"/>
    <property type="molecule type" value="Genomic_DNA"/>
</dbReference>
<evidence type="ECO:0000256" key="1">
    <source>
        <dbReference type="SAM" id="Phobius"/>
    </source>
</evidence>
<dbReference type="Proteomes" id="UP000033123">
    <property type="component" value="Chromosome"/>
</dbReference>
<gene>
    <name evidence="2" type="ORF">MSSAC_0724</name>
</gene>
<dbReference type="KEGG" id="msj:MSSAC_0724"/>
<organism evidence="2 3">
    <name type="scientific">Methanosarcina siciliae C2J</name>
    <dbReference type="NCBI Taxonomy" id="1434118"/>
    <lineage>
        <taxon>Archaea</taxon>
        <taxon>Methanobacteriati</taxon>
        <taxon>Methanobacteriota</taxon>
        <taxon>Stenosarchaea group</taxon>
        <taxon>Methanomicrobia</taxon>
        <taxon>Methanosarcinales</taxon>
        <taxon>Methanosarcinaceae</taxon>
        <taxon>Methanosarcina</taxon>
    </lineage>
</organism>
<keyword evidence="1" id="KW-0472">Membrane</keyword>
<keyword evidence="1" id="KW-1133">Transmembrane helix</keyword>
<protein>
    <submittedName>
        <fullName evidence="2">Uncharacterized protein</fullName>
    </submittedName>
</protein>
<feature type="transmembrane region" description="Helical" evidence="1">
    <location>
        <begin position="7"/>
        <end position="24"/>
    </location>
</feature>